<dbReference type="InterPro" id="IPR010317">
    <property type="entry name" value="WxLIP_PGBD"/>
</dbReference>
<comment type="caution">
    <text evidence="5">The sequence shown here is derived from an EMBL/GenBank/DDBJ whole genome shotgun (WGS) entry which is preliminary data.</text>
</comment>
<feature type="transmembrane region" description="Helical" evidence="2">
    <location>
        <begin position="330"/>
        <end position="351"/>
    </location>
</feature>
<evidence type="ECO:0000256" key="2">
    <source>
        <dbReference type="SAM" id="Phobius"/>
    </source>
</evidence>
<feature type="domain" description="WxL Interacting Protein peptidoglycan binding" evidence="3">
    <location>
        <begin position="30"/>
        <end position="149"/>
    </location>
</feature>
<feature type="compositionally biased region" description="Basic residues" evidence="1">
    <location>
        <begin position="364"/>
        <end position="374"/>
    </location>
</feature>
<accession>A0A940SQD9</accession>
<feature type="region of interest" description="Disordered" evidence="1">
    <location>
        <begin position="355"/>
        <end position="374"/>
    </location>
</feature>
<dbReference type="Proteomes" id="UP000674938">
    <property type="component" value="Unassembled WGS sequence"/>
</dbReference>
<evidence type="ECO:0000313" key="6">
    <source>
        <dbReference type="Proteomes" id="UP000674938"/>
    </source>
</evidence>
<organism evidence="5 6">
    <name type="scientific">Vagococcus allomyrinae</name>
    <dbReference type="NCBI Taxonomy" id="2794353"/>
    <lineage>
        <taxon>Bacteria</taxon>
        <taxon>Bacillati</taxon>
        <taxon>Bacillota</taxon>
        <taxon>Bacilli</taxon>
        <taxon>Lactobacillales</taxon>
        <taxon>Enterococcaceae</taxon>
        <taxon>Vagococcus</taxon>
    </lineage>
</organism>
<dbReference type="Pfam" id="PF11797">
    <property type="entry name" value="WxLIP_HBD"/>
    <property type="match status" value="1"/>
</dbReference>
<evidence type="ECO:0000313" key="5">
    <source>
        <dbReference type="EMBL" id="MBP1039612.1"/>
    </source>
</evidence>
<reference evidence="5" key="1">
    <citation type="submission" date="2020-12" db="EMBL/GenBank/DDBJ databases">
        <title>Vagococcus allomyrinae sp. nov. and Enterococcus lavae sp. nov., isolated from the larvae of Allomyrina dichotoma.</title>
        <authorList>
            <person name="Lee S.D."/>
        </authorList>
    </citation>
    <scope>NUCLEOTIDE SEQUENCE</scope>
    <source>
        <strain evidence="5">BWB3-3</strain>
    </source>
</reference>
<sequence>MKRQKIVMMLGAFLFLMLIPHKIIASEFNFAVVPEIPENQLDKNKTYFDLKMNPGAEQELIVKLRNDTAKDIVVETIISSATTNSNGVVEYGPNATKPDKTLAFNMADIATTEPETTVPAGQEISVKVRVTMPEEPMSGVVAGGITFKEKEDETASSKADEEETGMAIKNKYSYVLALLVRQNEEEIAPDLLLNEVGAAQSNARNIIQANLQNPVATYLNQLKVTAEIRKKNSDKVLYSSETESMQMAPNSNFNYYVPLNGKPLEAGDYLIKIVAFGDKAEGGSYESKNAAGEKVQFNHRWEFEKEFTITSTEAKKLNEADVSIVKDYTWLYILIGVLLLLIVVGLILFLVKRKKKKEEEKAEKAKKKRKKSRK</sequence>
<proteinExistence type="predicted"/>
<dbReference type="RefSeq" id="WP_209524508.1">
    <property type="nucleotide sequence ID" value="NZ_JAEEGA010000001.1"/>
</dbReference>
<dbReference type="Pfam" id="PF06030">
    <property type="entry name" value="WxLIP_PGBD"/>
    <property type="match status" value="1"/>
</dbReference>
<gene>
    <name evidence="5" type="ORF">I6N95_01195</name>
</gene>
<keyword evidence="2" id="KW-1133">Transmembrane helix</keyword>
<dbReference type="AlphaFoldDB" id="A0A940SQD9"/>
<name>A0A940SQD9_9ENTE</name>
<evidence type="ECO:0000259" key="4">
    <source>
        <dbReference type="Pfam" id="PF11797"/>
    </source>
</evidence>
<protein>
    <submittedName>
        <fullName evidence="5">DUF916 and DUF3324 domain-containing protein</fullName>
    </submittedName>
</protein>
<keyword evidence="6" id="KW-1185">Reference proteome</keyword>
<evidence type="ECO:0000259" key="3">
    <source>
        <dbReference type="Pfam" id="PF06030"/>
    </source>
</evidence>
<keyword evidence="2" id="KW-0472">Membrane</keyword>
<dbReference type="EMBL" id="JAEEGA010000001">
    <property type="protein sequence ID" value="MBP1039612.1"/>
    <property type="molecule type" value="Genomic_DNA"/>
</dbReference>
<evidence type="ECO:0000256" key="1">
    <source>
        <dbReference type="SAM" id="MobiDB-lite"/>
    </source>
</evidence>
<feature type="domain" description="WxL Interacting Protein host binding" evidence="4">
    <location>
        <begin position="164"/>
        <end position="319"/>
    </location>
</feature>
<dbReference type="InterPro" id="IPR021759">
    <property type="entry name" value="WxLIP_HBD"/>
</dbReference>
<keyword evidence="2" id="KW-0812">Transmembrane</keyword>